<keyword evidence="2" id="KW-1185">Reference proteome</keyword>
<dbReference type="EMBL" id="LNYI01000004">
    <property type="protein sequence ID" value="KTD25396.1"/>
    <property type="molecule type" value="Genomic_DNA"/>
</dbReference>
<dbReference type="AlphaFoldDB" id="A0A0W0VYN9"/>
<accession>A0A0W0VYN9</accession>
<dbReference type="GO" id="GO:0009432">
    <property type="term" value="P:SOS response"/>
    <property type="evidence" value="ECO:0007669"/>
    <property type="project" value="TreeGrafter"/>
</dbReference>
<dbReference type="PATRIC" id="fig|45067.4.peg.147"/>
<comment type="caution">
    <text evidence="1">The sequence shown here is derived from an EMBL/GenBank/DDBJ whole genome shotgun (WGS) entry which is preliminary data.</text>
</comment>
<protein>
    <recommendedName>
        <fullName evidence="3">Glutathione synthase/Ribosomal protein S6 modification enzyme (Glutaminyl transferase)</fullName>
    </recommendedName>
</protein>
<organism evidence="1 2">
    <name type="scientific">Legionella lansingensis</name>
    <dbReference type="NCBI Taxonomy" id="45067"/>
    <lineage>
        <taxon>Bacteria</taxon>
        <taxon>Pseudomonadati</taxon>
        <taxon>Pseudomonadota</taxon>
        <taxon>Gammaproteobacteria</taxon>
        <taxon>Legionellales</taxon>
        <taxon>Legionellaceae</taxon>
        <taxon>Legionella</taxon>
    </lineage>
</organism>
<evidence type="ECO:0008006" key="3">
    <source>
        <dbReference type="Google" id="ProtNLM"/>
    </source>
</evidence>
<dbReference type="OrthoDB" id="583309at2"/>
<dbReference type="PANTHER" id="PTHR21621">
    <property type="entry name" value="RIBOSOMAL PROTEIN S6 MODIFICATION PROTEIN"/>
    <property type="match status" value="1"/>
</dbReference>
<dbReference type="GO" id="GO:0018169">
    <property type="term" value="F:ribosomal S6-glutamic acid ligase activity"/>
    <property type="evidence" value="ECO:0007669"/>
    <property type="project" value="TreeGrafter"/>
</dbReference>
<dbReference type="eggNOG" id="COG0189">
    <property type="taxonomic scope" value="Bacteria"/>
</dbReference>
<dbReference type="SUPFAM" id="SSF56059">
    <property type="entry name" value="Glutathione synthetase ATP-binding domain-like"/>
    <property type="match status" value="1"/>
</dbReference>
<dbReference type="GO" id="GO:0005737">
    <property type="term" value="C:cytoplasm"/>
    <property type="evidence" value="ECO:0007669"/>
    <property type="project" value="TreeGrafter"/>
</dbReference>
<dbReference type="Gene3D" id="3.30.470.20">
    <property type="entry name" value="ATP-grasp fold, B domain"/>
    <property type="match status" value="1"/>
</dbReference>
<dbReference type="STRING" id="45067.Llan_0142"/>
<sequence length="367" mass="43295">MKILILTQVEDTHAIAVQLALSDMNHHIRLFFTADQPTRLTNSVFIDNRHYEWKSFDEDNSIADNDYDVVWWRRARKPYLAKDRVHAGDYKFAVRENNLFYESITCNIAPDAWWINPKSAATMANYKLLQLRKACECGMPIPETLCSNDAQDIRHFLLKNENEGVIYKPLCSNVWFEDDKIRVGYTTKVTLSDLPKNELLQLVPGIFQKEIKKKYELRITCFGNYIVAARIDSQVHPEGITDWRAIPPDRLSVEPYELPSILSDKIRRFMRSMGLVFGALDFIVTEDNNYIFLEVNEQGQFLWLENCNPEFKMLDIFLRFIVNKSPDFTWKRQQEEYHLDDYKSRMEQVLMEHKQQHVSLNNVNTYM</sequence>
<dbReference type="Proteomes" id="UP000054869">
    <property type="component" value="Unassembled WGS sequence"/>
</dbReference>
<reference evidence="1 2" key="1">
    <citation type="submission" date="2015-11" db="EMBL/GenBank/DDBJ databases">
        <title>Genomic analysis of 38 Legionella species identifies large and diverse effector repertoires.</title>
        <authorList>
            <person name="Burstein D."/>
            <person name="Amaro F."/>
            <person name="Zusman T."/>
            <person name="Lifshitz Z."/>
            <person name="Cohen O."/>
            <person name="Gilbert J.A."/>
            <person name="Pupko T."/>
            <person name="Shuman H.A."/>
            <person name="Segal G."/>
        </authorList>
    </citation>
    <scope>NUCLEOTIDE SEQUENCE [LARGE SCALE GENOMIC DNA]</scope>
    <source>
        <strain evidence="1 2">ATCC 49751</strain>
    </source>
</reference>
<evidence type="ECO:0000313" key="1">
    <source>
        <dbReference type="EMBL" id="KTD25396.1"/>
    </source>
</evidence>
<gene>
    <name evidence="1" type="ORF">Llan_0142</name>
</gene>
<dbReference type="RefSeq" id="WP_051546326.1">
    <property type="nucleotide sequence ID" value="NZ_CAAAJD010000007.1"/>
</dbReference>
<dbReference type="PANTHER" id="PTHR21621:SF0">
    <property type="entry name" value="BETA-CITRYLGLUTAMATE SYNTHASE B-RELATED"/>
    <property type="match status" value="1"/>
</dbReference>
<proteinExistence type="predicted"/>
<evidence type="ECO:0000313" key="2">
    <source>
        <dbReference type="Proteomes" id="UP000054869"/>
    </source>
</evidence>
<name>A0A0W0VYN9_9GAMM</name>